<dbReference type="InterPro" id="IPR000182">
    <property type="entry name" value="GNAT_dom"/>
</dbReference>
<dbReference type="CDD" id="cd04301">
    <property type="entry name" value="NAT_SF"/>
    <property type="match status" value="1"/>
</dbReference>
<feature type="region of interest" description="Disordered" evidence="1">
    <location>
        <begin position="234"/>
        <end position="254"/>
    </location>
</feature>
<dbReference type="Proteomes" id="UP000476332">
    <property type="component" value="Unassembled WGS sequence"/>
</dbReference>
<evidence type="ECO:0000256" key="1">
    <source>
        <dbReference type="SAM" id="MobiDB-lite"/>
    </source>
</evidence>
<dbReference type="GO" id="GO:0016747">
    <property type="term" value="F:acyltransferase activity, transferring groups other than amino-acyl groups"/>
    <property type="evidence" value="ECO:0007669"/>
    <property type="project" value="InterPro"/>
</dbReference>
<dbReference type="AlphaFoldDB" id="A0A6L9MN47"/>
<accession>A0A6L9MN47</accession>
<dbReference type="PROSITE" id="PS51186">
    <property type="entry name" value="GNAT"/>
    <property type="match status" value="1"/>
</dbReference>
<dbReference type="InterPro" id="IPR016181">
    <property type="entry name" value="Acyl_CoA_acyltransferase"/>
</dbReference>
<evidence type="ECO:0000259" key="2">
    <source>
        <dbReference type="PROSITE" id="PS51186"/>
    </source>
</evidence>
<dbReference type="SUPFAM" id="SSF55729">
    <property type="entry name" value="Acyl-CoA N-acyltransferases (Nat)"/>
    <property type="match status" value="1"/>
</dbReference>
<evidence type="ECO:0000313" key="3">
    <source>
        <dbReference type="EMBL" id="NDV89253.1"/>
    </source>
</evidence>
<sequence length="273" mass="29832">MSSLQDINRVVEMIERDAWLDLFAAAPDHVRDGLGLASVAYAGMGLLGCRALPITELNRAMAVGIERELLREDLEAAVAWLDANATAWALQVSPIVRSEIVRDYTNDVPLVATGTGWAKFVRTDAASTPLRVDAQVTRADRASAAVFGRTVANGFGLPAECADWFATLVDRPSWHCFLATVDGEAAGGGTMYVRDNAAWLGITGTLPIYRNRGIQRGLLDARIKVAVAMGADIQTDETSQPKDREDPGFASYRNQERVGFRRLYVRPNLKRPQ</sequence>
<dbReference type="RefSeq" id="WP_163046107.1">
    <property type="nucleotide sequence ID" value="NZ_JAAAMJ010000033.1"/>
</dbReference>
<gene>
    <name evidence="3" type="ORF">GTW51_21560</name>
</gene>
<keyword evidence="4" id="KW-1185">Reference proteome</keyword>
<evidence type="ECO:0000313" key="4">
    <source>
        <dbReference type="Proteomes" id="UP000476332"/>
    </source>
</evidence>
<dbReference type="Pfam" id="PF00583">
    <property type="entry name" value="Acetyltransf_1"/>
    <property type="match status" value="1"/>
</dbReference>
<dbReference type="EMBL" id="JAAAMJ010000033">
    <property type="protein sequence ID" value="NDV89253.1"/>
    <property type="molecule type" value="Genomic_DNA"/>
</dbReference>
<reference evidence="3 4" key="1">
    <citation type="submission" date="2020-01" db="EMBL/GenBank/DDBJ databases">
        <title>Genomes of bacteria type strains.</title>
        <authorList>
            <person name="Chen J."/>
            <person name="Zhu S."/>
            <person name="Chen J."/>
        </authorList>
    </citation>
    <scope>NUCLEOTIDE SEQUENCE [LARGE SCALE GENOMIC DNA]</scope>
    <source>
        <strain evidence="3 4">KCTC 52919</strain>
    </source>
</reference>
<dbReference type="Gene3D" id="3.40.630.30">
    <property type="match status" value="1"/>
</dbReference>
<organism evidence="3 4">
    <name type="scientific">Aurantimonas aggregata</name>
    <dbReference type="NCBI Taxonomy" id="2047720"/>
    <lineage>
        <taxon>Bacteria</taxon>
        <taxon>Pseudomonadati</taxon>
        <taxon>Pseudomonadota</taxon>
        <taxon>Alphaproteobacteria</taxon>
        <taxon>Hyphomicrobiales</taxon>
        <taxon>Aurantimonadaceae</taxon>
        <taxon>Aurantimonas</taxon>
    </lineage>
</organism>
<comment type="caution">
    <text evidence="3">The sequence shown here is derived from an EMBL/GenBank/DDBJ whole genome shotgun (WGS) entry which is preliminary data.</text>
</comment>
<proteinExistence type="predicted"/>
<name>A0A6L9MN47_9HYPH</name>
<protein>
    <recommendedName>
        <fullName evidence="2">N-acetyltransferase domain-containing protein</fullName>
    </recommendedName>
</protein>
<feature type="domain" description="N-acetyltransferase" evidence="2">
    <location>
        <begin position="134"/>
        <end position="273"/>
    </location>
</feature>